<dbReference type="InterPro" id="IPR023153">
    <property type="entry name" value="DarP_sf"/>
</dbReference>
<protein>
    <submittedName>
        <fullName evidence="2">Uncharacterized protein</fullName>
    </submittedName>
</protein>
<dbReference type="PANTHER" id="PTHR36898">
    <property type="entry name" value="OSJNBB0026I12.6 PROTEIN"/>
    <property type="match status" value="1"/>
</dbReference>
<evidence type="ECO:0000256" key="1">
    <source>
        <dbReference type="SAM" id="MobiDB-lite"/>
    </source>
</evidence>
<dbReference type="CDD" id="cd16331">
    <property type="entry name" value="YjgA-like"/>
    <property type="match status" value="1"/>
</dbReference>
<dbReference type="Proteomes" id="UP001279734">
    <property type="component" value="Unassembled WGS sequence"/>
</dbReference>
<feature type="compositionally biased region" description="Basic and acidic residues" evidence="1">
    <location>
        <begin position="80"/>
        <end position="91"/>
    </location>
</feature>
<sequence>MVHLVRAAVRPLCQRLPLPPLTQFYHVVFCYATISTPKSRGSERLSSAAAPSSRRRVQFLSRGLRSPEELVDEENELESDSLKKSRNEKKREARRAVRWGMELASFSTPQIKRILRLASLEQEVFDALMLVKRLGSDVREGKRRQFNHIGKLLRDAKPDLLDALIQATKDGDQSKLQAVSGSKEWFKEHGEEEAYESESEEVEEESHRYITIASEWYNGLLNNDIRISKEVYSVHGVDFNRQELRKLVREVHSLQDCGGSTEENDEVEEENSELMAAKSRLTRFLRSLAKRIQSEQY</sequence>
<accession>A0AAD3T5G2</accession>
<proteinExistence type="predicted"/>
<dbReference type="SUPFAM" id="SSF158710">
    <property type="entry name" value="PSPTO4464-like"/>
    <property type="match status" value="1"/>
</dbReference>
<dbReference type="Gene3D" id="1.10.60.30">
    <property type="entry name" value="PSPTO4464-like domains"/>
    <property type="match status" value="1"/>
</dbReference>
<keyword evidence="3" id="KW-1185">Reference proteome</keyword>
<reference evidence="2" key="1">
    <citation type="submission" date="2023-05" db="EMBL/GenBank/DDBJ databases">
        <title>Nepenthes gracilis genome sequencing.</title>
        <authorList>
            <person name="Fukushima K."/>
        </authorList>
    </citation>
    <scope>NUCLEOTIDE SEQUENCE</scope>
    <source>
        <strain evidence="2">SING2019-196</strain>
    </source>
</reference>
<gene>
    <name evidence="2" type="ORF">Nepgr_025638</name>
</gene>
<dbReference type="AlphaFoldDB" id="A0AAD3T5G2"/>
<dbReference type="EMBL" id="BSYO01000026">
    <property type="protein sequence ID" value="GMH23795.1"/>
    <property type="molecule type" value="Genomic_DNA"/>
</dbReference>
<dbReference type="Pfam" id="PF04751">
    <property type="entry name" value="DarP"/>
    <property type="match status" value="1"/>
</dbReference>
<organism evidence="2 3">
    <name type="scientific">Nepenthes gracilis</name>
    <name type="common">Slender pitcher plant</name>
    <dbReference type="NCBI Taxonomy" id="150966"/>
    <lineage>
        <taxon>Eukaryota</taxon>
        <taxon>Viridiplantae</taxon>
        <taxon>Streptophyta</taxon>
        <taxon>Embryophyta</taxon>
        <taxon>Tracheophyta</taxon>
        <taxon>Spermatophyta</taxon>
        <taxon>Magnoliopsida</taxon>
        <taxon>eudicotyledons</taxon>
        <taxon>Gunneridae</taxon>
        <taxon>Pentapetalae</taxon>
        <taxon>Caryophyllales</taxon>
        <taxon>Nepenthaceae</taxon>
        <taxon>Nepenthes</taxon>
    </lineage>
</organism>
<comment type="caution">
    <text evidence="2">The sequence shown here is derived from an EMBL/GenBank/DDBJ whole genome shotgun (WGS) entry which is preliminary data.</text>
</comment>
<feature type="region of interest" description="Disordered" evidence="1">
    <location>
        <begin position="70"/>
        <end position="91"/>
    </location>
</feature>
<name>A0AAD3T5G2_NEPGR</name>
<evidence type="ECO:0000313" key="3">
    <source>
        <dbReference type="Proteomes" id="UP001279734"/>
    </source>
</evidence>
<dbReference type="PANTHER" id="PTHR36898:SF1">
    <property type="entry name" value="OS04G0250700 PROTEIN"/>
    <property type="match status" value="1"/>
</dbReference>
<feature type="compositionally biased region" description="Acidic residues" evidence="1">
    <location>
        <begin position="70"/>
        <end position="79"/>
    </location>
</feature>
<evidence type="ECO:0000313" key="2">
    <source>
        <dbReference type="EMBL" id="GMH23795.1"/>
    </source>
</evidence>
<dbReference type="InterPro" id="IPR006839">
    <property type="entry name" value="DarP"/>
</dbReference>